<evidence type="ECO:0000313" key="4">
    <source>
        <dbReference type="EMBL" id="AGB15111.1"/>
    </source>
</evidence>
<organism evidence="4 5">
    <name type="scientific">Halovivax ruber (strain DSM 18193 / JCM 13892 / XH-70)</name>
    <dbReference type="NCBI Taxonomy" id="797302"/>
    <lineage>
        <taxon>Archaea</taxon>
        <taxon>Methanobacteriati</taxon>
        <taxon>Methanobacteriota</taxon>
        <taxon>Stenosarchaea group</taxon>
        <taxon>Halobacteria</taxon>
        <taxon>Halobacteriales</taxon>
        <taxon>Natrialbaceae</taxon>
        <taxon>Halovivax</taxon>
    </lineage>
</organism>
<dbReference type="STRING" id="797302.Halru_0476"/>
<evidence type="ECO:0000256" key="3">
    <source>
        <dbReference type="ARBA" id="ARBA00022691"/>
    </source>
</evidence>
<dbReference type="HOGENOM" id="CLU_049749_5_0_2"/>
<dbReference type="GO" id="GO:0008168">
    <property type="term" value="F:methyltransferase activity"/>
    <property type="evidence" value="ECO:0007669"/>
    <property type="project" value="UniProtKB-KW"/>
</dbReference>
<dbReference type="EMBL" id="CP003050">
    <property type="protein sequence ID" value="AGB15111.1"/>
    <property type="molecule type" value="Genomic_DNA"/>
</dbReference>
<reference evidence="4" key="1">
    <citation type="submission" date="2011-09" db="EMBL/GenBank/DDBJ databases">
        <title>Complete sequence of Halovivax ruber XH-70.</title>
        <authorList>
            <consortium name="US DOE Joint Genome Institute"/>
            <person name="Lucas S."/>
            <person name="Han J."/>
            <person name="Lapidus A."/>
            <person name="Cheng J.-F."/>
            <person name="Goodwin L."/>
            <person name="Pitluck S."/>
            <person name="Peters L."/>
            <person name="Mikhailova N."/>
            <person name="Davenport K."/>
            <person name="Detter J.C."/>
            <person name="Han C."/>
            <person name="Tapia R."/>
            <person name="Land M."/>
            <person name="Hauser L."/>
            <person name="Kyrpides N."/>
            <person name="Ivanova N."/>
            <person name="Pagani I."/>
            <person name="Sproer C."/>
            <person name="Anderson I."/>
            <person name="Woyke T."/>
        </authorList>
    </citation>
    <scope>NUCLEOTIDE SEQUENCE</scope>
    <source>
        <strain evidence="4">XH-70</strain>
    </source>
</reference>
<dbReference type="InterPro" id="IPR029063">
    <property type="entry name" value="SAM-dependent_MTases_sf"/>
</dbReference>
<keyword evidence="2 4" id="KW-0808">Transferase</keyword>
<dbReference type="AlphaFoldDB" id="L0IA36"/>
<dbReference type="PANTHER" id="PTHR43464:SF19">
    <property type="entry name" value="UBIQUINONE BIOSYNTHESIS O-METHYLTRANSFERASE, MITOCHONDRIAL"/>
    <property type="match status" value="1"/>
</dbReference>
<dbReference type="GO" id="GO:0032259">
    <property type="term" value="P:methylation"/>
    <property type="evidence" value="ECO:0007669"/>
    <property type="project" value="UniProtKB-KW"/>
</dbReference>
<protein>
    <submittedName>
        <fullName evidence="4">Methyltransferase family protein</fullName>
    </submittedName>
</protein>
<evidence type="ECO:0000313" key="5">
    <source>
        <dbReference type="Proteomes" id="UP000010846"/>
    </source>
</evidence>
<dbReference type="Gene3D" id="3.40.50.150">
    <property type="entry name" value="Vaccinia Virus protein VP39"/>
    <property type="match status" value="1"/>
</dbReference>
<accession>L0IA36</accession>
<keyword evidence="3" id="KW-0949">S-adenosyl-L-methionine</keyword>
<dbReference type="Pfam" id="PF13489">
    <property type="entry name" value="Methyltransf_23"/>
    <property type="match status" value="1"/>
</dbReference>
<dbReference type="Proteomes" id="UP000010846">
    <property type="component" value="Chromosome"/>
</dbReference>
<evidence type="ECO:0000256" key="1">
    <source>
        <dbReference type="ARBA" id="ARBA00022603"/>
    </source>
</evidence>
<dbReference type="SUPFAM" id="SSF53335">
    <property type="entry name" value="S-adenosyl-L-methionine-dependent methyltransferases"/>
    <property type="match status" value="1"/>
</dbReference>
<dbReference type="PANTHER" id="PTHR43464">
    <property type="entry name" value="METHYLTRANSFERASE"/>
    <property type="match status" value="1"/>
</dbReference>
<proteinExistence type="predicted"/>
<sequence length="284" mass="32462">MLVGKPDCTFARQKVYHPPRKYISILDKLASEGTQMDEDRASGEITIPGYDTLAERGDAVETSPWGDSAYQRHYVWPGVEPLLPELSGARVLDAGCGIGEYVGRFLERGADVVGFDASAEATAIARKRYGDRATFYRADLTEPLEFVPDDAFDLVFCNLVLDHVEDWKPAFTAFRRHLAPDGELVFTTIHPMRRYRRHRDELSGYHETDSYVLEWGETDAQIVQYHRPIEEIVDSLGESGFRLDEFREIRPRERYEAHNPERYETAMEAPDTLCVRARPIGTDR</sequence>
<keyword evidence="5" id="KW-1185">Reference proteome</keyword>
<evidence type="ECO:0000256" key="2">
    <source>
        <dbReference type="ARBA" id="ARBA00022679"/>
    </source>
</evidence>
<dbReference type="KEGG" id="hru:Halru_0476"/>
<keyword evidence="1 4" id="KW-0489">Methyltransferase</keyword>
<name>L0IA36_HALRX</name>
<gene>
    <name evidence="4" type="ordered locus">Halru_0476</name>
</gene>
<dbReference type="CDD" id="cd02440">
    <property type="entry name" value="AdoMet_MTases"/>
    <property type="match status" value="1"/>
</dbReference>
<dbReference type="eggNOG" id="arCOG04347">
    <property type="taxonomic scope" value="Archaea"/>
</dbReference>